<keyword evidence="1" id="KW-0732">Signal</keyword>
<dbReference type="EMBL" id="FPIZ01000006">
    <property type="protein sequence ID" value="SFW52004.1"/>
    <property type="molecule type" value="Genomic_DNA"/>
</dbReference>
<dbReference type="PANTHER" id="PTHR45632">
    <property type="entry name" value="LD33804P"/>
    <property type="match status" value="1"/>
</dbReference>
<dbReference type="InterPro" id="IPR011043">
    <property type="entry name" value="Gal_Oxase/kelch_b-propeller"/>
</dbReference>
<dbReference type="PROSITE" id="PS51257">
    <property type="entry name" value="PROKAR_LIPOPROTEIN"/>
    <property type="match status" value="1"/>
</dbReference>
<dbReference type="Proteomes" id="UP000183788">
    <property type="component" value="Unassembled WGS sequence"/>
</dbReference>
<proteinExistence type="predicted"/>
<feature type="signal peptide" evidence="1">
    <location>
        <begin position="1"/>
        <end position="24"/>
    </location>
</feature>
<evidence type="ECO:0000313" key="3">
    <source>
        <dbReference type="EMBL" id="WQG92897.1"/>
    </source>
</evidence>
<keyword evidence="5" id="KW-1185">Reference proteome</keyword>
<feature type="chain" id="PRO_5013040856" evidence="1">
    <location>
        <begin position="25"/>
        <end position="344"/>
    </location>
</feature>
<evidence type="ECO:0000256" key="1">
    <source>
        <dbReference type="SAM" id="SignalP"/>
    </source>
</evidence>
<reference evidence="3 5" key="2">
    <citation type="submission" date="2023-11" db="EMBL/GenBank/DDBJ databases">
        <title>MicrobeMod: A computational toolkit for identifying prokaryotic methylation and restriction-modification with nanopore sequencing.</title>
        <authorList>
            <person name="Crits-Christoph A."/>
            <person name="Kang S.C."/>
            <person name="Lee H."/>
            <person name="Ostrov N."/>
        </authorList>
    </citation>
    <scope>NUCLEOTIDE SEQUENCE [LARGE SCALE GENOMIC DNA]</scope>
    <source>
        <strain evidence="3 5">ATCC 23090</strain>
    </source>
</reference>
<dbReference type="OrthoDB" id="103335at2"/>
<name>A0A1K1PWZ6_9BACT</name>
<sequence>MRYLNVCFLGLATVLMLASCSSSSDSTKLGNWIKRADYAGDARYEAVAFVIGDTAYVGTGFGGPHKGAKLSTFYKYDASKDNWSVVASLQDPTDPFRNLGRTGASAFAAGGKGYVTTGEDSAHNSLADTWCYDPGANAWTPKADFPGSSRYYAVGFALGDSGYVGTGVTGDGNTIVADFFRFDPVHNKWDAITSMKDKRKNAVSFVINDSAYVVSGIGSGSTSAYYMYVYDKSKDVWREKSQIRNATDYSYDDDYTTIARSQAVAFVINNKAYLATGTVQNTWEYDPVTDRWSEKTAFDGTSRTGAVGFSVKGKGFVATGSNSSTGLDDLRQFDPNAENDTNDN</sequence>
<evidence type="ECO:0000313" key="2">
    <source>
        <dbReference type="EMBL" id="SFW52004.1"/>
    </source>
</evidence>
<dbReference type="Gene3D" id="2.120.10.80">
    <property type="entry name" value="Kelch-type beta propeller"/>
    <property type="match status" value="2"/>
</dbReference>
<dbReference type="InterPro" id="IPR015915">
    <property type="entry name" value="Kelch-typ_b-propeller"/>
</dbReference>
<reference evidence="2 4" key="1">
    <citation type="submission" date="2016-11" db="EMBL/GenBank/DDBJ databases">
        <authorList>
            <person name="Jaros S."/>
            <person name="Januszkiewicz K."/>
            <person name="Wedrychowicz H."/>
        </authorList>
    </citation>
    <scope>NUCLEOTIDE SEQUENCE [LARGE SCALE GENOMIC DNA]</scope>
    <source>
        <strain evidence="2 4">DSM 784</strain>
    </source>
</reference>
<accession>A0A1K1PWZ6</accession>
<dbReference type="SUPFAM" id="SSF117281">
    <property type="entry name" value="Kelch motif"/>
    <property type="match status" value="1"/>
</dbReference>
<dbReference type="AlphaFoldDB" id="A0A1K1PWZ6"/>
<organism evidence="2 4">
    <name type="scientific">Chitinophaga sancti</name>
    <dbReference type="NCBI Taxonomy" id="1004"/>
    <lineage>
        <taxon>Bacteria</taxon>
        <taxon>Pseudomonadati</taxon>
        <taxon>Bacteroidota</taxon>
        <taxon>Chitinophagia</taxon>
        <taxon>Chitinophagales</taxon>
        <taxon>Chitinophagaceae</taxon>
        <taxon>Chitinophaga</taxon>
    </lineage>
</organism>
<gene>
    <name evidence="2" type="ORF">SAMN05661012_02323</name>
    <name evidence="3" type="ORF">SR876_15360</name>
</gene>
<protein>
    <submittedName>
        <fullName evidence="2">Galactose oxidase, central domain</fullName>
    </submittedName>
</protein>
<dbReference type="RefSeq" id="WP_072360065.1">
    <property type="nucleotide sequence ID" value="NZ_CBHWAX010000004.1"/>
</dbReference>
<dbReference type="STRING" id="1004.SAMN05661012_02323"/>
<dbReference type="SUPFAM" id="SSF50965">
    <property type="entry name" value="Galactose oxidase, central domain"/>
    <property type="match status" value="1"/>
</dbReference>
<evidence type="ECO:0000313" key="4">
    <source>
        <dbReference type="Proteomes" id="UP000183788"/>
    </source>
</evidence>
<dbReference type="EMBL" id="CP140154">
    <property type="protein sequence ID" value="WQG92897.1"/>
    <property type="molecule type" value="Genomic_DNA"/>
</dbReference>
<evidence type="ECO:0000313" key="5">
    <source>
        <dbReference type="Proteomes" id="UP001326715"/>
    </source>
</evidence>
<dbReference type="Pfam" id="PF24681">
    <property type="entry name" value="Kelch_KLHDC2_KLHL20_DRC7"/>
    <property type="match status" value="1"/>
</dbReference>
<dbReference type="Proteomes" id="UP001326715">
    <property type="component" value="Chromosome"/>
</dbReference>